<dbReference type="EnsemblPlants" id="AET3Gv20460900.4">
    <property type="protein sequence ID" value="AET3Gv20460900.4"/>
    <property type="gene ID" value="AET3Gv20460900"/>
</dbReference>
<dbReference type="Proteomes" id="UP000015105">
    <property type="component" value="Chromosome 3D"/>
</dbReference>
<dbReference type="InterPro" id="IPR008906">
    <property type="entry name" value="HATC_C_dom"/>
</dbReference>
<dbReference type="EnsemblPlants" id="AET3Gv20460900.2">
    <property type="protein sequence ID" value="AET3Gv20460900.2"/>
    <property type="gene ID" value="AET3Gv20460900"/>
</dbReference>
<feature type="domain" description="HAT C-terminal dimerisation" evidence="2">
    <location>
        <begin position="20"/>
        <end position="88"/>
    </location>
</feature>
<organism evidence="3 4">
    <name type="scientific">Aegilops tauschii subsp. strangulata</name>
    <name type="common">Goatgrass</name>
    <dbReference type="NCBI Taxonomy" id="200361"/>
    <lineage>
        <taxon>Eukaryota</taxon>
        <taxon>Viridiplantae</taxon>
        <taxon>Streptophyta</taxon>
        <taxon>Embryophyta</taxon>
        <taxon>Tracheophyta</taxon>
        <taxon>Spermatophyta</taxon>
        <taxon>Magnoliopsida</taxon>
        <taxon>Liliopsida</taxon>
        <taxon>Poales</taxon>
        <taxon>Poaceae</taxon>
        <taxon>BOP clade</taxon>
        <taxon>Pooideae</taxon>
        <taxon>Triticodae</taxon>
        <taxon>Triticeae</taxon>
        <taxon>Triticinae</taxon>
        <taxon>Aegilops</taxon>
    </lineage>
</organism>
<protein>
    <recommendedName>
        <fullName evidence="2">HAT C-terminal dimerisation domain-containing protein</fullName>
    </recommendedName>
</protein>
<dbReference type="InterPro" id="IPR012337">
    <property type="entry name" value="RNaseH-like_sf"/>
</dbReference>
<feature type="transmembrane region" description="Helical" evidence="1">
    <location>
        <begin position="35"/>
        <end position="54"/>
    </location>
</feature>
<dbReference type="EnsemblPlants" id="AET3Gv20460900.1">
    <property type="protein sequence ID" value="AET3Gv20460900.1"/>
    <property type="gene ID" value="AET3Gv20460900"/>
</dbReference>
<reference evidence="3" key="5">
    <citation type="journal article" date="2021" name="G3 (Bethesda)">
        <title>Aegilops tauschii genome assembly Aet v5.0 features greater sequence contiguity and improved annotation.</title>
        <authorList>
            <person name="Wang L."/>
            <person name="Zhu T."/>
            <person name="Rodriguez J.C."/>
            <person name="Deal K.R."/>
            <person name="Dubcovsky J."/>
            <person name="McGuire P.E."/>
            <person name="Lux T."/>
            <person name="Spannagl M."/>
            <person name="Mayer K.F.X."/>
            <person name="Baldrich P."/>
            <person name="Meyers B.C."/>
            <person name="Huo N."/>
            <person name="Gu Y.Q."/>
            <person name="Zhou H."/>
            <person name="Devos K.M."/>
            <person name="Bennetzen J.L."/>
            <person name="Unver T."/>
            <person name="Budak H."/>
            <person name="Gulick P.J."/>
            <person name="Galiba G."/>
            <person name="Kalapos B."/>
            <person name="Nelson D.R."/>
            <person name="Li P."/>
            <person name="You F.M."/>
            <person name="Luo M.C."/>
            <person name="Dvorak J."/>
        </authorList>
    </citation>
    <scope>NUCLEOTIDE SEQUENCE [LARGE SCALE GENOMIC DNA]</scope>
    <source>
        <strain evidence="3">cv. AL8/78</strain>
    </source>
</reference>
<dbReference type="Gramene" id="AET3Gv20460900.3">
    <property type="protein sequence ID" value="AET3Gv20460900.3"/>
    <property type="gene ID" value="AET3Gv20460900"/>
</dbReference>
<dbReference type="EnsemblPlants" id="AET3Gv20460900.3">
    <property type="protein sequence ID" value="AET3Gv20460900.3"/>
    <property type="gene ID" value="AET3Gv20460900"/>
</dbReference>
<reference evidence="4" key="1">
    <citation type="journal article" date="2014" name="Science">
        <title>Ancient hybridizations among the ancestral genomes of bread wheat.</title>
        <authorList>
            <consortium name="International Wheat Genome Sequencing Consortium,"/>
            <person name="Marcussen T."/>
            <person name="Sandve S.R."/>
            <person name="Heier L."/>
            <person name="Spannagl M."/>
            <person name="Pfeifer M."/>
            <person name="Jakobsen K.S."/>
            <person name="Wulff B.B."/>
            <person name="Steuernagel B."/>
            <person name="Mayer K.F."/>
            <person name="Olsen O.A."/>
        </authorList>
    </citation>
    <scope>NUCLEOTIDE SEQUENCE [LARGE SCALE GENOMIC DNA]</scope>
    <source>
        <strain evidence="4">cv. AL8/78</strain>
    </source>
</reference>
<keyword evidence="4" id="KW-1185">Reference proteome</keyword>
<dbReference type="Gramene" id="AET3Gv20460900.2">
    <property type="protein sequence ID" value="AET3Gv20460900.2"/>
    <property type="gene ID" value="AET3Gv20460900"/>
</dbReference>
<sequence>MFISHVRKDKRFSKLKNLCELSVLMVETRKNEQYYIVYKILKLVLILPVATASVERVFSSMKYVKNSLRNKMGDEYLNDCLVTFVEREFFRQVKDEDVINLFRKGDRKVIL</sequence>
<evidence type="ECO:0000313" key="3">
    <source>
        <dbReference type="EnsemblPlants" id="AET3Gv20460900.1"/>
    </source>
</evidence>
<keyword evidence="1" id="KW-0812">Transmembrane</keyword>
<accession>A0A453ETZ6</accession>
<dbReference type="Pfam" id="PF05699">
    <property type="entry name" value="Dimer_Tnp_hAT"/>
    <property type="match status" value="1"/>
</dbReference>
<dbReference type="PANTHER" id="PTHR11697:SF230">
    <property type="entry name" value="ZINC FINGER, MYM DOMAIN CONTAINING 1"/>
    <property type="match status" value="1"/>
</dbReference>
<dbReference type="Gramene" id="AET3Gv20460900.1">
    <property type="protein sequence ID" value="AET3Gv20460900.1"/>
    <property type="gene ID" value="AET3Gv20460900"/>
</dbReference>
<evidence type="ECO:0000256" key="1">
    <source>
        <dbReference type="SAM" id="Phobius"/>
    </source>
</evidence>
<dbReference type="AlphaFoldDB" id="A0A453ETZ6"/>
<proteinExistence type="predicted"/>
<dbReference type="PANTHER" id="PTHR11697">
    <property type="entry name" value="GENERAL TRANSCRIPTION FACTOR 2-RELATED ZINC FINGER PROTEIN"/>
    <property type="match status" value="1"/>
</dbReference>
<evidence type="ECO:0000259" key="2">
    <source>
        <dbReference type="Pfam" id="PF05699"/>
    </source>
</evidence>
<dbReference type="SUPFAM" id="SSF53098">
    <property type="entry name" value="Ribonuclease H-like"/>
    <property type="match status" value="1"/>
</dbReference>
<dbReference type="GO" id="GO:0046983">
    <property type="term" value="F:protein dimerization activity"/>
    <property type="evidence" value="ECO:0007669"/>
    <property type="project" value="InterPro"/>
</dbReference>
<dbReference type="InterPro" id="IPR055298">
    <property type="entry name" value="AtLOH3-like"/>
</dbReference>
<evidence type="ECO:0000313" key="4">
    <source>
        <dbReference type="Proteomes" id="UP000015105"/>
    </source>
</evidence>
<reference evidence="3" key="4">
    <citation type="submission" date="2019-03" db="UniProtKB">
        <authorList>
            <consortium name="EnsemblPlants"/>
        </authorList>
    </citation>
    <scope>IDENTIFICATION</scope>
</reference>
<keyword evidence="1" id="KW-1133">Transmembrane helix</keyword>
<name>A0A453ETZ6_AEGTS</name>
<reference evidence="3" key="3">
    <citation type="journal article" date="2017" name="Nature">
        <title>Genome sequence of the progenitor of the wheat D genome Aegilops tauschii.</title>
        <authorList>
            <person name="Luo M.C."/>
            <person name="Gu Y.Q."/>
            <person name="Puiu D."/>
            <person name="Wang H."/>
            <person name="Twardziok S.O."/>
            <person name="Deal K.R."/>
            <person name="Huo N."/>
            <person name="Zhu T."/>
            <person name="Wang L."/>
            <person name="Wang Y."/>
            <person name="McGuire P.E."/>
            <person name="Liu S."/>
            <person name="Long H."/>
            <person name="Ramasamy R.K."/>
            <person name="Rodriguez J.C."/>
            <person name="Van S.L."/>
            <person name="Yuan L."/>
            <person name="Wang Z."/>
            <person name="Xia Z."/>
            <person name="Xiao L."/>
            <person name="Anderson O.D."/>
            <person name="Ouyang S."/>
            <person name="Liang Y."/>
            <person name="Zimin A.V."/>
            <person name="Pertea G."/>
            <person name="Qi P."/>
            <person name="Bennetzen J.L."/>
            <person name="Dai X."/>
            <person name="Dawson M.W."/>
            <person name="Muller H.G."/>
            <person name="Kugler K."/>
            <person name="Rivarola-Duarte L."/>
            <person name="Spannagl M."/>
            <person name="Mayer K.F.X."/>
            <person name="Lu F.H."/>
            <person name="Bevan M.W."/>
            <person name="Leroy P."/>
            <person name="Li P."/>
            <person name="You F.M."/>
            <person name="Sun Q."/>
            <person name="Liu Z."/>
            <person name="Lyons E."/>
            <person name="Wicker T."/>
            <person name="Salzberg S.L."/>
            <person name="Devos K.M."/>
            <person name="Dvorak J."/>
        </authorList>
    </citation>
    <scope>NUCLEOTIDE SEQUENCE [LARGE SCALE GENOMIC DNA]</scope>
    <source>
        <strain evidence="3">cv. AL8/78</strain>
    </source>
</reference>
<dbReference type="Gramene" id="AET3Gv20460900.4">
    <property type="protein sequence ID" value="AET3Gv20460900.4"/>
    <property type="gene ID" value="AET3Gv20460900"/>
</dbReference>
<reference evidence="4" key="2">
    <citation type="journal article" date="2017" name="Nat. Plants">
        <title>The Aegilops tauschii genome reveals multiple impacts of transposons.</title>
        <authorList>
            <person name="Zhao G."/>
            <person name="Zou C."/>
            <person name="Li K."/>
            <person name="Wang K."/>
            <person name="Li T."/>
            <person name="Gao L."/>
            <person name="Zhang X."/>
            <person name="Wang H."/>
            <person name="Yang Z."/>
            <person name="Liu X."/>
            <person name="Jiang W."/>
            <person name="Mao L."/>
            <person name="Kong X."/>
            <person name="Jiao Y."/>
            <person name="Jia J."/>
        </authorList>
    </citation>
    <scope>NUCLEOTIDE SEQUENCE [LARGE SCALE GENOMIC DNA]</scope>
    <source>
        <strain evidence="4">cv. AL8/78</strain>
    </source>
</reference>
<keyword evidence="1" id="KW-0472">Membrane</keyword>